<dbReference type="FunFam" id="1.10.630.10:FF:000004">
    <property type="entry name" value="cytochrome P450 2D15 isoform X1"/>
    <property type="match status" value="1"/>
</dbReference>
<comment type="subcellular location">
    <subcellularLocation>
        <location evidence="3">Endoplasmic reticulum membrane</location>
    </subcellularLocation>
    <subcellularLocation>
        <location evidence="2">Microsome membrane</location>
    </subcellularLocation>
</comment>
<dbReference type="GO" id="GO:0006082">
    <property type="term" value="P:organic acid metabolic process"/>
    <property type="evidence" value="ECO:0007669"/>
    <property type="project" value="TreeGrafter"/>
</dbReference>
<dbReference type="GO" id="GO:0005506">
    <property type="term" value="F:iron ion binding"/>
    <property type="evidence" value="ECO:0007669"/>
    <property type="project" value="InterPro"/>
</dbReference>
<accession>A0A7K9BP14</accession>
<name>A0A7K9BP14_9PICI</name>
<dbReference type="InterPro" id="IPR050182">
    <property type="entry name" value="Cytochrome_P450_fam2"/>
</dbReference>
<dbReference type="InterPro" id="IPR001128">
    <property type="entry name" value="Cyt_P450"/>
</dbReference>
<dbReference type="PRINTS" id="PR01688">
    <property type="entry name" value="EP450ICYP2J"/>
</dbReference>
<evidence type="ECO:0000256" key="14">
    <source>
        <dbReference type="RuleBase" id="RU000461"/>
    </source>
</evidence>
<dbReference type="PRINTS" id="PR00463">
    <property type="entry name" value="EP450I"/>
</dbReference>
<dbReference type="EMBL" id="VWZI01001681">
    <property type="protein sequence ID" value="NXG41432.1"/>
    <property type="molecule type" value="Genomic_DNA"/>
</dbReference>
<keyword evidence="6 13" id="KW-0479">Metal-binding</keyword>
<evidence type="ECO:0000256" key="5">
    <source>
        <dbReference type="ARBA" id="ARBA00022617"/>
    </source>
</evidence>
<sequence>MLLFLWESISFQMLLIFLTVFLLVADYLKRRKPKNYPPSPLSLPFIGHLYLMDFKDPAKTMQKLIEKYGNIFSIHMGSTSFVFVSGQQLIKEVLVNQGEDFVDRPDSPFQQHIFSNKGLVFSNGLLWKQQRRFTLSTLRNFGLGKRSLEERIQEECRYLVDAFGEEQGNPFNPHFQLTNAVSNIICSITFGNRFEYHDEDFQKLLQLLDETVRLHATIAGQLYQSFPTIMKFLPGSHQTIFKNCKVMKSFVMERIYKHKEDWNPSESRDLIDSYLQEMAKDDSSNSFQEENLVACVLDLLLAGTETTATTLRWALLYMAVHPEIQAHVQSEIDLVIGQMKQPALEDRDKMPYTNAVIHEVQRIGNIIPFNVPRAPTRDTVVGGYTIPKGTFTITNLTSLMFDKNQWKTPHTFNPGHFLKDGQFQRKELFIPFSMGKRSCLGEVMARSELFLFFTSLLQKFTFQPPLGTTYSLKPKLGITMAPEPYKICAVPR</sequence>
<dbReference type="Pfam" id="PF00067">
    <property type="entry name" value="p450"/>
    <property type="match status" value="1"/>
</dbReference>
<feature type="non-terminal residue" evidence="16">
    <location>
        <position position="492"/>
    </location>
</feature>
<evidence type="ECO:0000256" key="6">
    <source>
        <dbReference type="ARBA" id="ARBA00022723"/>
    </source>
</evidence>
<evidence type="ECO:0000313" key="17">
    <source>
        <dbReference type="Proteomes" id="UP000574528"/>
    </source>
</evidence>
<evidence type="ECO:0000313" key="16">
    <source>
        <dbReference type="EMBL" id="NXG41432.1"/>
    </source>
</evidence>
<keyword evidence="5 13" id="KW-0349">Heme</keyword>
<keyword evidence="15" id="KW-0812">Transmembrane</keyword>
<reference evidence="16 17" key="1">
    <citation type="submission" date="2019-09" db="EMBL/GenBank/DDBJ databases">
        <title>Bird 10,000 Genomes (B10K) Project - Family phase.</title>
        <authorList>
            <person name="Zhang G."/>
        </authorList>
    </citation>
    <scope>NUCLEOTIDE SEQUENCE [LARGE SCALE GENOMIC DNA]</scope>
    <source>
        <strain evidence="16">B10K-DU-001-24</strain>
        <tissue evidence="16">Muscle</tissue>
    </source>
</reference>
<feature type="non-terminal residue" evidence="16">
    <location>
        <position position="1"/>
    </location>
</feature>
<keyword evidence="17" id="KW-1185">Reference proteome</keyword>
<dbReference type="InterPro" id="IPR036396">
    <property type="entry name" value="Cyt_P450_sf"/>
</dbReference>
<keyword evidence="15" id="KW-1133">Transmembrane helix</keyword>
<keyword evidence="8" id="KW-0492">Microsome</keyword>
<dbReference type="SUPFAM" id="SSF48264">
    <property type="entry name" value="Cytochrome P450"/>
    <property type="match status" value="1"/>
</dbReference>
<comment type="cofactor">
    <cofactor evidence="1 13">
        <name>heme</name>
        <dbReference type="ChEBI" id="CHEBI:30413"/>
    </cofactor>
</comment>
<evidence type="ECO:0000256" key="1">
    <source>
        <dbReference type="ARBA" id="ARBA00001971"/>
    </source>
</evidence>
<keyword evidence="11 14" id="KW-0503">Monooxygenase</keyword>
<comment type="caution">
    <text evidence="16">The sequence shown here is derived from an EMBL/GenBank/DDBJ whole genome shotgun (WGS) entry which is preliminary data.</text>
</comment>
<dbReference type="InterPro" id="IPR017972">
    <property type="entry name" value="Cyt_P450_CS"/>
</dbReference>
<evidence type="ECO:0000256" key="10">
    <source>
        <dbReference type="ARBA" id="ARBA00023004"/>
    </source>
</evidence>
<dbReference type="AlphaFoldDB" id="A0A7K9BP14"/>
<dbReference type="PRINTS" id="PR00385">
    <property type="entry name" value="P450"/>
</dbReference>
<feature type="binding site" description="axial binding residue" evidence="13">
    <location>
        <position position="439"/>
    </location>
    <ligand>
        <name>heme</name>
        <dbReference type="ChEBI" id="CHEBI:30413"/>
    </ligand>
    <ligandPart>
        <name>Fe</name>
        <dbReference type="ChEBI" id="CHEBI:18248"/>
    </ligandPart>
</feature>
<dbReference type="GO" id="GO:0020037">
    <property type="term" value="F:heme binding"/>
    <property type="evidence" value="ECO:0007669"/>
    <property type="project" value="InterPro"/>
</dbReference>
<keyword evidence="12 15" id="KW-0472">Membrane</keyword>
<dbReference type="PROSITE" id="PS00086">
    <property type="entry name" value="CYTOCHROME_P450"/>
    <property type="match status" value="1"/>
</dbReference>
<dbReference type="GO" id="GO:0006805">
    <property type="term" value="P:xenobiotic metabolic process"/>
    <property type="evidence" value="ECO:0007669"/>
    <property type="project" value="TreeGrafter"/>
</dbReference>
<evidence type="ECO:0000256" key="11">
    <source>
        <dbReference type="ARBA" id="ARBA00023033"/>
    </source>
</evidence>
<evidence type="ECO:0000256" key="9">
    <source>
        <dbReference type="ARBA" id="ARBA00023002"/>
    </source>
</evidence>
<evidence type="ECO:0000256" key="2">
    <source>
        <dbReference type="ARBA" id="ARBA00004524"/>
    </source>
</evidence>
<evidence type="ECO:0000256" key="4">
    <source>
        <dbReference type="ARBA" id="ARBA00010617"/>
    </source>
</evidence>
<dbReference type="InterPro" id="IPR002401">
    <property type="entry name" value="Cyt_P450_E_grp-I"/>
</dbReference>
<evidence type="ECO:0000256" key="7">
    <source>
        <dbReference type="ARBA" id="ARBA00022824"/>
    </source>
</evidence>
<protein>
    <submittedName>
        <fullName evidence="16">CP2J2 protein</fullName>
    </submittedName>
</protein>
<dbReference type="GO" id="GO:0016712">
    <property type="term" value="F:oxidoreductase activity, acting on paired donors, with incorporation or reduction of molecular oxygen, reduced flavin or flavoprotein as one donor, and incorporation of one atom of oxygen"/>
    <property type="evidence" value="ECO:0007669"/>
    <property type="project" value="InterPro"/>
</dbReference>
<dbReference type="PANTHER" id="PTHR24300">
    <property type="entry name" value="CYTOCHROME P450 508A4-RELATED"/>
    <property type="match status" value="1"/>
</dbReference>
<evidence type="ECO:0000256" key="12">
    <source>
        <dbReference type="ARBA" id="ARBA00023136"/>
    </source>
</evidence>
<evidence type="ECO:0000256" key="8">
    <source>
        <dbReference type="ARBA" id="ARBA00022848"/>
    </source>
</evidence>
<dbReference type="Gene3D" id="1.10.630.10">
    <property type="entry name" value="Cytochrome P450"/>
    <property type="match status" value="1"/>
</dbReference>
<feature type="transmembrane region" description="Helical" evidence="15">
    <location>
        <begin position="6"/>
        <end position="28"/>
    </location>
</feature>
<dbReference type="InterPro" id="IPR008071">
    <property type="entry name" value="Cyt_P450_E_grp-I_CYP2J-like"/>
</dbReference>
<evidence type="ECO:0000256" key="15">
    <source>
        <dbReference type="SAM" id="Phobius"/>
    </source>
</evidence>
<organism evidence="16 17">
    <name type="scientific">Psilopogon haemacephalus</name>
    <name type="common">coppersmith barbet</name>
    <dbReference type="NCBI Taxonomy" id="2585815"/>
    <lineage>
        <taxon>Eukaryota</taxon>
        <taxon>Metazoa</taxon>
        <taxon>Chordata</taxon>
        <taxon>Craniata</taxon>
        <taxon>Vertebrata</taxon>
        <taxon>Euteleostomi</taxon>
        <taxon>Archelosauria</taxon>
        <taxon>Archosauria</taxon>
        <taxon>Dinosauria</taxon>
        <taxon>Saurischia</taxon>
        <taxon>Theropoda</taxon>
        <taxon>Coelurosauria</taxon>
        <taxon>Aves</taxon>
        <taxon>Neognathae</taxon>
        <taxon>Neoaves</taxon>
        <taxon>Telluraves</taxon>
        <taxon>Coraciimorphae</taxon>
        <taxon>Piciformes</taxon>
        <taxon>Megalaimidae</taxon>
        <taxon>Psilopogon</taxon>
    </lineage>
</organism>
<keyword evidence="9 14" id="KW-0560">Oxidoreductase</keyword>
<gene>
    <name evidence="16" type="primary">Cyp2j2_0</name>
    <name evidence="16" type="ORF">PSIHAE_R01664</name>
</gene>
<dbReference type="GO" id="GO:0005789">
    <property type="term" value="C:endoplasmic reticulum membrane"/>
    <property type="evidence" value="ECO:0007669"/>
    <property type="project" value="UniProtKB-SubCell"/>
</dbReference>
<dbReference type="Proteomes" id="UP000574528">
    <property type="component" value="Unassembled WGS sequence"/>
</dbReference>
<evidence type="ECO:0000256" key="13">
    <source>
        <dbReference type="PIRSR" id="PIRSR602401-1"/>
    </source>
</evidence>
<dbReference type="OrthoDB" id="2789670at2759"/>
<dbReference type="PANTHER" id="PTHR24300:SF177">
    <property type="entry name" value="CYTOCHROME P450 2J2"/>
    <property type="match status" value="1"/>
</dbReference>
<comment type="similarity">
    <text evidence="4 14">Belongs to the cytochrome P450 family.</text>
</comment>
<evidence type="ECO:0000256" key="3">
    <source>
        <dbReference type="ARBA" id="ARBA00004586"/>
    </source>
</evidence>
<keyword evidence="10 13" id="KW-0408">Iron</keyword>
<proteinExistence type="inferred from homology"/>
<keyword evidence="7" id="KW-0256">Endoplasmic reticulum</keyword>